<evidence type="ECO:0000313" key="1">
    <source>
        <dbReference type="EMBL" id="EEH15633.1"/>
    </source>
</evidence>
<gene>
    <name evidence="1" type="ORF">BCETI_1000590</name>
</gene>
<name>C0G4G8_9HYPH</name>
<accession>C0G4G8</accession>
<organism evidence="1 2">
    <name type="scientific">Brucella ceti str. Cudo</name>
    <dbReference type="NCBI Taxonomy" id="595497"/>
    <lineage>
        <taxon>Bacteria</taxon>
        <taxon>Pseudomonadati</taxon>
        <taxon>Pseudomonadota</taxon>
        <taxon>Alphaproteobacteria</taxon>
        <taxon>Hyphomicrobiales</taxon>
        <taxon>Brucellaceae</taxon>
        <taxon>Brucella/Ochrobactrum group</taxon>
        <taxon>Brucella</taxon>
    </lineage>
</organism>
<protein>
    <submittedName>
        <fullName evidence="1">Uncharacterized protein</fullName>
    </submittedName>
</protein>
<sequence length="44" mass="5077">MGAQDEKVGNGCRTRPGNFITHLPMQDRFAFWHEKALTGLPEYR</sequence>
<dbReference type="Proteomes" id="UP000003678">
    <property type="component" value="Unassembled WGS sequence"/>
</dbReference>
<dbReference type="AlphaFoldDB" id="C0G4G8"/>
<comment type="caution">
    <text evidence="1">The sequence shown here is derived from an EMBL/GenBank/DDBJ whole genome shotgun (WGS) entry which is preliminary data.</text>
</comment>
<reference evidence="1 2" key="1">
    <citation type="submission" date="2009-03" db="EMBL/GenBank/DDBJ databases">
        <authorList>
            <person name="Setubal J.C."/>
            <person name="Boyle S."/>
            <person name="Crasta O.R."/>
            <person name="Gillespie J.J."/>
            <person name="Kenyon R.W."/>
            <person name="Lu J."/>
            <person name="Mane S."/>
            <person name="Nagrani S."/>
            <person name="Shallom J.M."/>
            <person name="Shallom S."/>
            <person name="Shukla M."/>
            <person name="Snyder E.E."/>
            <person name="Sobral B.W."/>
            <person name="Wattam A.R."/>
            <person name="Will R."/>
            <person name="Williams K."/>
            <person name="Yoo H."/>
            <person name="Bruce D.H."/>
            <person name="Detter C."/>
            <person name="Munk C."/>
            <person name="Brettin T.S."/>
            <person name="Ficht T."/>
        </authorList>
    </citation>
    <scope>NUCLEOTIDE SEQUENCE [LARGE SCALE GENOMIC DNA]</scope>
    <source>
        <strain evidence="1 2">Cudo</strain>
    </source>
</reference>
<proteinExistence type="predicted"/>
<dbReference type="EMBL" id="ACJD01000001">
    <property type="protein sequence ID" value="EEH15633.1"/>
    <property type="molecule type" value="Genomic_DNA"/>
</dbReference>
<evidence type="ECO:0000313" key="2">
    <source>
        <dbReference type="Proteomes" id="UP000003678"/>
    </source>
</evidence>